<dbReference type="AlphaFoldDB" id="A0A1M5Y4V3"/>
<sequence>MSTSIPRPRVVLTDPIHPDAFNYLAGQAEVILIDPQLSREAADIALRAAITTAQGLIVRRQLPPDIFDGPHDLRGVLRHGVGLDFIPVASATAQKLPVANTPEVNANAVAEYAIGGMLAATRRFGAFDKHVRDGRWDARRNAGELTFELRGRAVGVVGYGAIGKRIGEIASLGFGMQVAAHTRTLSRLPPGVQGVDLQTLFSISDFIVLACPLTDATRGMINAGVFAHAKPGATLINVARGPVVKEADLAAALETGRIAAAVLDVFEVQPLPMASPLRGHPRVILTPHLAGTTQDAERAMGMLAVQTQLSLIKGERPANIVNAGIYT</sequence>
<dbReference type="Proteomes" id="UP000184226">
    <property type="component" value="Unassembled WGS sequence"/>
</dbReference>
<dbReference type="SUPFAM" id="SSF52283">
    <property type="entry name" value="Formate/glycerate dehydrogenase catalytic domain-like"/>
    <property type="match status" value="1"/>
</dbReference>
<accession>A0A1M5Y4V3</accession>
<evidence type="ECO:0000256" key="2">
    <source>
        <dbReference type="ARBA" id="ARBA00023027"/>
    </source>
</evidence>
<dbReference type="SUPFAM" id="SSF51735">
    <property type="entry name" value="NAD(P)-binding Rossmann-fold domains"/>
    <property type="match status" value="1"/>
</dbReference>
<dbReference type="EMBL" id="FQXE01000008">
    <property type="protein sequence ID" value="SHI07032.1"/>
    <property type="molecule type" value="Genomic_DNA"/>
</dbReference>
<feature type="domain" description="D-isomer specific 2-hydroxyacid dehydrogenase catalytic" evidence="4">
    <location>
        <begin position="10"/>
        <end position="322"/>
    </location>
</feature>
<evidence type="ECO:0000259" key="5">
    <source>
        <dbReference type="Pfam" id="PF02826"/>
    </source>
</evidence>
<reference evidence="6 7" key="1">
    <citation type="submission" date="2016-11" db="EMBL/GenBank/DDBJ databases">
        <authorList>
            <person name="Jaros S."/>
            <person name="Januszkiewicz K."/>
            <person name="Wedrychowicz H."/>
        </authorList>
    </citation>
    <scope>NUCLEOTIDE SEQUENCE [LARGE SCALE GENOMIC DNA]</scope>
    <source>
        <strain evidence="6 7">CGMCC 1.10190</strain>
    </source>
</reference>
<dbReference type="PANTHER" id="PTHR10996">
    <property type="entry name" value="2-HYDROXYACID DEHYDROGENASE-RELATED"/>
    <property type="match status" value="1"/>
</dbReference>
<name>A0A1M5Y4V3_9BURK</name>
<dbReference type="GO" id="GO:0005829">
    <property type="term" value="C:cytosol"/>
    <property type="evidence" value="ECO:0007669"/>
    <property type="project" value="TreeGrafter"/>
</dbReference>
<protein>
    <submittedName>
        <fullName evidence="6">D-3-phosphoglycerate dehydrogenase</fullName>
    </submittedName>
</protein>
<comment type="similarity">
    <text evidence="3">Belongs to the D-isomer specific 2-hydroxyacid dehydrogenase family.</text>
</comment>
<keyword evidence="7" id="KW-1185">Reference proteome</keyword>
<dbReference type="InterPro" id="IPR006140">
    <property type="entry name" value="D-isomer_DH_NAD-bd"/>
</dbReference>
<organism evidence="6 7">
    <name type="scientific">Pollutimonas bauzanensis</name>
    <dbReference type="NCBI Taxonomy" id="658167"/>
    <lineage>
        <taxon>Bacteria</taxon>
        <taxon>Pseudomonadati</taxon>
        <taxon>Pseudomonadota</taxon>
        <taxon>Betaproteobacteria</taxon>
        <taxon>Burkholderiales</taxon>
        <taxon>Alcaligenaceae</taxon>
        <taxon>Pollutimonas</taxon>
    </lineage>
</organism>
<evidence type="ECO:0000256" key="3">
    <source>
        <dbReference type="RuleBase" id="RU003719"/>
    </source>
</evidence>
<dbReference type="InterPro" id="IPR036291">
    <property type="entry name" value="NAD(P)-bd_dom_sf"/>
</dbReference>
<dbReference type="InterPro" id="IPR006139">
    <property type="entry name" value="D-isomer_2_OHA_DH_cat_dom"/>
</dbReference>
<gene>
    <name evidence="6" type="ORF">SAMN04488135_10865</name>
</gene>
<dbReference type="GO" id="GO:0051287">
    <property type="term" value="F:NAD binding"/>
    <property type="evidence" value="ECO:0007669"/>
    <property type="project" value="InterPro"/>
</dbReference>
<dbReference type="PANTHER" id="PTHR10996:SF178">
    <property type="entry name" value="2-HYDROXYACID DEHYDROGENASE YGL185C-RELATED"/>
    <property type="match status" value="1"/>
</dbReference>
<keyword evidence="1 3" id="KW-0560">Oxidoreductase</keyword>
<dbReference type="CDD" id="cd12173">
    <property type="entry name" value="PGDH_4"/>
    <property type="match status" value="1"/>
</dbReference>
<proteinExistence type="inferred from homology"/>
<dbReference type="Pfam" id="PF00389">
    <property type="entry name" value="2-Hacid_dh"/>
    <property type="match status" value="1"/>
</dbReference>
<evidence type="ECO:0000313" key="6">
    <source>
        <dbReference type="EMBL" id="SHI07032.1"/>
    </source>
</evidence>
<dbReference type="InterPro" id="IPR050223">
    <property type="entry name" value="D-isomer_2-hydroxyacid_DH"/>
</dbReference>
<dbReference type="RefSeq" id="WP_073104302.1">
    <property type="nucleotide sequence ID" value="NZ_FQXE01000008.1"/>
</dbReference>
<dbReference type="GO" id="GO:0030267">
    <property type="term" value="F:glyoxylate reductase (NADPH) activity"/>
    <property type="evidence" value="ECO:0007669"/>
    <property type="project" value="TreeGrafter"/>
</dbReference>
<dbReference type="OrthoDB" id="9805416at2"/>
<keyword evidence="2" id="KW-0520">NAD</keyword>
<dbReference type="Gene3D" id="3.40.50.720">
    <property type="entry name" value="NAD(P)-binding Rossmann-like Domain"/>
    <property type="match status" value="2"/>
</dbReference>
<dbReference type="GO" id="GO:0016618">
    <property type="term" value="F:hydroxypyruvate reductase [NAD(P)H] activity"/>
    <property type="evidence" value="ECO:0007669"/>
    <property type="project" value="TreeGrafter"/>
</dbReference>
<evidence type="ECO:0000256" key="1">
    <source>
        <dbReference type="ARBA" id="ARBA00023002"/>
    </source>
</evidence>
<feature type="domain" description="D-isomer specific 2-hydroxyacid dehydrogenase NAD-binding" evidence="5">
    <location>
        <begin position="115"/>
        <end position="290"/>
    </location>
</feature>
<evidence type="ECO:0000313" key="7">
    <source>
        <dbReference type="Proteomes" id="UP000184226"/>
    </source>
</evidence>
<evidence type="ECO:0000259" key="4">
    <source>
        <dbReference type="Pfam" id="PF00389"/>
    </source>
</evidence>
<dbReference type="Pfam" id="PF02826">
    <property type="entry name" value="2-Hacid_dh_C"/>
    <property type="match status" value="1"/>
</dbReference>
<dbReference type="STRING" id="658167.SAMN04488135_10865"/>